<evidence type="ECO:0000256" key="15">
    <source>
        <dbReference type="ARBA" id="ARBA00023027"/>
    </source>
</evidence>
<dbReference type="Pfam" id="PF13510">
    <property type="entry name" value="Fer2_4"/>
    <property type="match status" value="1"/>
</dbReference>
<dbReference type="Gene3D" id="2.40.40.20">
    <property type="match status" value="1"/>
</dbReference>
<evidence type="ECO:0000256" key="11">
    <source>
        <dbReference type="ARBA" id="ARBA00022967"/>
    </source>
</evidence>
<evidence type="ECO:0000256" key="13">
    <source>
        <dbReference type="ARBA" id="ARBA00023004"/>
    </source>
</evidence>
<comment type="cofactor">
    <cofactor evidence="17">
        <name>[2Fe-2S] cluster</name>
        <dbReference type="ChEBI" id="CHEBI:190135"/>
    </cofactor>
</comment>
<dbReference type="InterPro" id="IPR041925">
    <property type="entry name" value="CT_Formate-Dh_H"/>
</dbReference>
<evidence type="ECO:0000256" key="6">
    <source>
        <dbReference type="ARBA" id="ARBA00022485"/>
    </source>
</evidence>
<keyword evidence="15" id="KW-0520">NAD</keyword>
<dbReference type="InterPro" id="IPR001041">
    <property type="entry name" value="2Fe-2S_ferredoxin-type"/>
</dbReference>
<evidence type="ECO:0000259" key="21">
    <source>
        <dbReference type="PROSITE" id="PS51839"/>
    </source>
</evidence>
<dbReference type="AlphaFoldDB" id="A0ABC9TLX9"/>
<dbReference type="Gene3D" id="2.20.25.90">
    <property type="entry name" value="ADC-like domains"/>
    <property type="match status" value="1"/>
</dbReference>
<protein>
    <submittedName>
        <fullName evidence="22">Formate dehydrogenase, alpha subunit</fullName>
    </submittedName>
</protein>
<dbReference type="NCBIfam" id="TIGR01591">
    <property type="entry name" value="Fdh-alpha"/>
    <property type="match status" value="1"/>
</dbReference>
<dbReference type="InterPro" id="IPR009010">
    <property type="entry name" value="Asp_de-COase-like_dom_sf"/>
</dbReference>
<dbReference type="PANTHER" id="PTHR43105:SF14">
    <property type="entry name" value="FORMATE DEHYDROGENASE H"/>
    <property type="match status" value="1"/>
</dbReference>
<comment type="cofactor">
    <cofactor evidence="2">
        <name>[4Fe-4S] cluster</name>
        <dbReference type="ChEBI" id="CHEBI:49883"/>
    </cofactor>
</comment>
<evidence type="ECO:0000259" key="19">
    <source>
        <dbReference type="PROSITE" id="PS51379"/>
    </source>
</evidence>
<dbReference type="Pfam" id="PF04879">
    <property type="entry name" value="Molybdop_Fe4S4"/>
    <property type="match status" value="1"/>
</dbReference>
<evidence type="ECO:0000256" key="2">
    <source>
        <dbReference type="ARBA" id="ARBA00001966"/>
    </source>
</evidence>
<dbReference type="SUPFAM" id="SSF54292">
    <property type="entry name" value="2Fe-2S ferredoxin-like"/>
    <property type="match status" value="1"/>
</dbReference>
<keyword evidence="16" id="KW-0472">Membrane</keyword>
<evidence type="ECO:0000256" key="8">
    <source>
        <dbReference type="ARBA" id="ARBA00022714"/>
    </source>
</evidence>
<comment type="similarity">
    <text evidence="4">Belongs to the complex I 75 kDa subunit family.</text>
</comment>
<dbReference type="InterPro" id="IPR006963">
    <property type="entry name" value="Mopterin_OxRdtase_4Fe-4S_dom"/>
</dbReference>
<evidence type="ECO:0000256" key="3">
    <source>
        <dbReference type="ARBA" id="ARBA00004370"/>
    </source>
</evidence>
<dbReference type="Pfam" id="PF00384">
    <property type="entry name" value="Molybdopterin"/>
    <property type="match status" value="1"/>
</dbReference>
<name>A0ABC9TLX9_ENTFL</name>
<evidence type="ECO:0000313" key="22">
    <source>
        <dbReference type="EMBL" id="EPI10119.1"/>
    </source>
</evidence>
<evidence type="ECO:0000256" key="1">
    <source>
        <dbReference type="ARBA" id="ARBA00001942"/>
    </source>
</evidence>
<dbReference type="SMART" id="SM00929">
    <property type="entry name" value="NADH-G_4Fe-4S_3"/>
    <property type="match status" value="1"/>
</dbReference>
<dbReference type="CDD" id="cd00207">
    <property type="entry name" value="fer2"/>
    <property type="match status" value="1"/>
</dbReference>
<dbReference type="InterPro" id="IPR006478">
    <property type="entry name" value="Formate_DH_asu"/>
</dbReference>
<proteinExistence type="inferred from homology"/>
<dbReference type="SMART" id="SM00926">
    <property type="entry name" value="Molybdop_Fe4S4"/>
    <property type="match status" value="1"/>
</dbReference>
<comment type="similarity">
    <text evidence="5">In the C-terminal section; belongs to the prokaryotic molybdopterin-containing oxidoreductase family.</text>
</comment>
<accession>A0ABC9TLX9</accession>
<evidence type="ECO:0000259" key="20">
    <source>
        <dbReference type="PROSITE" id="PS51669"/>
    </source>
</evidence>
<dbReference type="PANTHER" id="PTHR43105">
    <property type="entry name" value="RESPIRATORY NITRATE REDUCTASE"/>
    <property type="match status" value="1"/>
</dbReference>
<dbReference type="Proteomes" id="UP000015750">
    <property type="component" value="Unassembled WGS sequence"/>
</dbReference>
<dbReference type="GO" id="GO:0051539">
    <property type="term" value="F:4 iron, 4 sulfur cluster binding"/>
    <property type="evidence" value="ECO:0007669"/>
    <property type="project" value="UniProtKB-KW"/>
</dbReference>
<dbReference type="InterPro" id="IPR036010">
    <property type="entry name" value="2Fe-2S_ferredoxin-like_sf"/>
</dbReference>
<gene>
    <name evidence="22" type="ORF">D358_00809</name>
</gene>
<keyword evidence="13" id="KW-0408">Iron</keyword>
<dbReference type="InterPro" id="IPR019574">
    <property type="entry name" value="NADH_UbQ_OxRdtase_Gsu_4Fe4S-bd"/>
</dbReference>
<reference evidence="22 23" key="1">
    <citation type="submission" date="2013-06" db="EMBL/GenBank/DDBJ databases">
        <authorList>
            <person name="Weinstock G."/>
            <person name="Sodergren E."/>
            <person name="Lobos E.A."/>
            <person name="Fulton L."/>
            <person name="Fulton R."/>
            <person name="Courtney L."/>
            <person name="Fronick C."/>
            <person name="O'Laughlin M."/>
            <person name="Godfrey J."/>
            <person name="Wilson R.M."/>
            <person name="Miner T."/>
            <person name="Farmer C."/>
            <person name="Delehaunty K."/>
            <person name="Cordes M."/>
            <person name="Minx P."/>
            <person name="Tomlinson C."/>
            <person name="Chen J."/>
            <person name="Wollam A."/>
            <person name="Pepin K.H."/>
            <person name="Bhonagiri V."/>
            <person name="Zhang X."/>
            <person name="Warren W."/>
            <person name="Mitreva M."/>
            <person name="Mardis E.R."/>
            <person name="Wilson R.K."/>
        </authorList>
    </citation>
    <scope>NUCLEOTIDE SEQUENCE [LARGE SCALE GENOMIC DNA]</scope>
    <source>
        <strain evidence="22 23">RP2S-4</strain>
    </source>
</reference>
<dbReference type="Pfam" id="PF10588">
    <property type="entry name" value="NADH-G_4Fe-4S_3"/>
    <property type="match status" value="1"/>
</dbReference>
<dbReference type="PROSITE" id="PS51839">
    <property type="entry name" value="4FE4S_HC3"/>
    <property type="match status" value="1"/>
</dbReference>
<sequence>MVKIKTKLHTQTVTLSIDNQEVTVPKGTTILEAAKGLGVEIPTLCHLKELAPDGSCRMCVVEVEGGRRGGLTTACTAHCQEDMVVATHSEKVADSRRFILDLLLSNHKLECFSCGKNGDCQLQQYALDYGIDATSFTEGKRMPCHQEDTSNPFFSYDPEKCIMCRRCARVCQLRQGRDVLSIANRGFETKMMPSYGQAFDQSICESCGNCVSSCPTGALTAKDTKEYRKWETQKIPTTCPHCGTGCQMNLLVKNNRLVGVEPIDGPANKNLLCVKGKFASYKFVGSGDRLTEPLIKRNGIFEPASWEEALTLVSSKFNEIKAENGPDALAGFSCSRATNEDNYVFQKMVRAAFGTNNVDNCARVCHSASVHGLAQTLGSGAMTNPIADITEDVDMILLVGSNPEEAHPVIGAQIRQAIQRGTQVVVVDPRKINLVKDSALHLQVQAGTNVAFANGMMHVILKEGLADRHFIEERTEGFLDLEKMVADYTPEKVAEICHIHPEDLIQAARMYAKAEKAPIIYCLGVTEHSTGTEGVMSMSNLAMLVGKVGKPGCGVNPLRGQNNVQGACDMGCMPYDFPGYQKVNNPEVIDKFEKAWHVPLNRNTGLTSTKVLPAATAGNVKGLYIFGEDPIVTDPDTGHVRQALESLDFLVVQELFMTETAAYADVVLPGISYAEKDGTFTNTERRVQRVRKAVEPRGQAREDYEIFCEVMTRMGYPCAYESAKEIMKEISAVTPSFGGINYERLEKESLQWPCRSLTDPGTPIMHVGSFARGKGLFKAIPYKQAQELPDEEYPYLMSTGRMLYHYNTRAMTGRTEGINQIANHSYIEINAVDAQALGIQEGDKVEVHSRRGKIETYAAVGNRVFPQEVFMTFHFPDGNVNEITNAVFDDIATIPEYKVCAVAIKPVNK</sequence>
<dbReference type="GO" id="GO:0051537">
    <property type="term" value="F:2 iron, 2 sulfur cluster binding"/>
    <property type="evidence" value="ECO:0007669"/>
    <property type="project" value="UniProtKB-KW"/>
</dbReference>
<dbReference type="Gene3D" id="3.40.228.10">
    <property type="entry name" value="Dimethylsulfoxide Reductase, domain 2"/>
    <property type="match status" value="1"/>
</dbReference>
<dbReference type="InterPro" id="IPR006656">
    <property type="entry name" value="Mopterin_OxRdtase"/>
</dbReference>
<dbReference type="PROSITE" id="PS51379">
    <property type="entry name" value="4FE4S_FER_2"/>
    <property type="match status" value="2"/>
</dbReference>
<dbReference type="SUPFAM" id="SSF54862">
    <property type="entry name" value="4Fe-4S ferredoxins"/>
    <property type="match status" value="1"/>
</dbReference>
<evidence type="ECO:0000256" key="5">
    <source>
        <dbReference type="ARBA" id="ARBA00007023"/>
    </source>
</evidence>
<dbReference type="GO" id="GO:0046872">
    <property type="term" value="F:metal ion binding"/>
    <property type="evidence" value="ECO:0007669"/>
    <property type="project" value="UniProtKB-KW"/>
</dbReference>
<dbReference type="PROSITE" id="PS51669">
    <property type="entry name" value="4FE4S_MOW_BIS_MGD"/>
    <property type="match status" value="1"/>
</dbReference>
<organism evidence="22 23">
    <name type="scientific">Enterococcus faecalis RP2S-4</name>
    <dbReference type="NCBI Taxonomy" id="1244145"/>
    <lineage>
        <taxon>Bacteria</taxon>
        <taxon>Bacillati</taxon>
        <taxon>Bacillota</taxon>
        <taxon>Bacilli</taxon>
        <taxon>Lactobacillales</taxon>
        <taxon>Enterococcaceae</taxon>
        <taxon>Enterococcus</taxon>
    </lineage>
</organism>
<dbReference type="GO" id="GO:0016020">
    <property type="term" value="C:membrane"/>
    <property type="evidence" value="ECO:0007669"/>
    <property type="project" value="UniProtKB-SubCell"/>
</dbReference>
<dbReference type="EMBL" id="ATIR01000027">
    <property type="protein sequence ID" value="EPI10119.1"/>
    <property type="molecule type" value="Genomic_DNA"/>
</dbReference>
<dbReference type="InterPro" id="IPR017900">
    <property type="entry name" value="4Fe4S_Fe_S_CS"/>
</dbReference>
<feature type="domain" description="4Fe-4S His(Cys)3-ligated-type" evidence="21">
    <location>
        <begin position="91"/>
        <end position="130"/>
    </location>
</feature>
<evidence type="ECO:0000256" key="12">
    <source>
        <dbReference type="ARBA" id="ARBA00023002"/>
    </source>
</evidence>
<keyword evidence="10" id="KW-0677">Repeat</keyword>
<dbReference type="Gene3D" id="3.40.50.740">
    <property type="match status" value="1"/>
</dbReference>
<evidence type="ECO:0000256" key="17">
    <source>
        <dbReference type="ARBA" id="ARBA00034078"/>
    </source>
</evidence>
<dbReference type="FunFam" id="3.30.70.20:FF:000035">
    <property type="entry name" value="Iron hydrogenase 1"/>
    <property type="match status" value="1"/>
</dbReference>
<dbReference type="CDD" id="cd02753">
    <property type="entry name" value="MopB_Formate-Dh-H"/>
    <property type="match status" value="1"/>
</dbReference>
<keyword evidence="6" id="KW-0004">4Fe-4S</keyword>
<keyword evidence="12" id="KW-0560">Oxidoreductase</keyword>
<evidence type="ECO:0000256" key="10">
    <source>
        <dbReference type="ARBA" id="ARBA00022737"/>
    </source>
</evidence>
<evidence type="ECO:0000256" key="16">
    <source>
        <dbReference type="ARBA" id="ARBA00023136"/>
    </source>
</evidence>
<comment type="cofactor">
    <cofactor evidence="1">
        <name>Mo-bis(molybdopterin guanine dinucleotide)</name>
        <dbReference type="ChEBI" id="CHEBI:60539"/>
    </cofactor>
</comment>
<keyword evidence="8" id="KW-0001">2Fe-2S</keyword>
<evidence type="ECO:0000259" key="18">
    <source>
        <dbReference type="PROSITE" id="PS51085"/>
    </source>
</evidence>
<dbReference type="Gene3D" id="3.30.70.20">
    <property type="match status" value="1"/>
</dbReference>
<comment type="subcellular location">
    <subcellularLocation>
        <location evidence="3">Membrane</location>
    </subcellularLocation>
</comment>
<dbReference type="SUPFAM" id="SSF53706">
    <property type="entry name" value="Formate dehydrogenase/DMSO reductase, domains 1-3"/>
    <property type="match status" value="1"/>
</dbReference>
<feature type="domain" description="4Fe-4S ferredoxin-type" evidence="19">
    <location>
        <begin position="152"/>
        <end position="171"/>
    </location>
</feature>
<keyword evidence="14" id="KW-0411">Iron-sulfur</keyword>
<dbReference type="InterPro" id="IPR050123">
    <property type="entry name" value="Prok_molybdopt-oxidoreductase"/>
</dbReference>
<dbReference type="InterPro" id="IPR006657">
    <property type="entry name" value="MoPterin_dinucl-bd_dom"/>
</dbReference>
<evidence type="ECO:0000256" key="9">
    <source>
        <dbReference type="ARBA" id="ARBA00022723"/>
    </source>
</evidence>
<evidence type="ECO:0000313" key="23">
    <source>
        <dbReference type="Proteomes" id="UP000015750"/>
    </source>
</evidence>
<feature type="domain" description="4Fe-4S ferredoxin-type" evidence="19">
    <location>
        <begin position="195"/>
        <end position="224"/>
    </location>
</feature>
<dbReference type="FunFam" id="3.10.20.740:FF:000004">
    <property type="entry name" value="NADH-quinone oxidoreductase"/>
    <property type="match status" value="1"/>
</dbReference>
<dbReference type="InterPro" id="IPR027467">
    <property type="entry name" value="MopterinOxRdtase_cofactor_BS"/>
</dbReference>
<keyword evidence="11" id="KW-1278">Translocase</keyword>
<dbReference type="InterPro" id="IPR017896">
    <property type="entry name" value="4Fe4S_Fe-S-bd"/>
</dbReference>
<dbReference type="Gene3D" id="3.10.20.740">
    <property type="match status" value="1"/>
</dbReference>
<dbReference type="PROSITE" id="PS00198">
    <property type="entry name" value="4FE4S_FER_1"/>
    <property type="match status" value="1"/>
</dbReference>
<dbReference type="InterPro" id="IPR054351">
    <property type="entry name" value="NADH_UbQ_OxRdtase_ferredoxin"/>
</dbReference>
<dbReference type="Pfam" id="PF22117">
    <property type="entry name" value="Fer4_Nqo3"/>
    <property type="match status" value="1"/>
</dbReference>
<dbReference type="GO" id="GO:0016491">
    <property type="term" value="F:oxidoreductase activity"/>
    <property type="evidence" value="ECO:0007669"/>
    <property type="project" value="UniProtKB-KW"/>
</dbReference>
<feature type="domain" description="2Fe-2S ferredoxin-type" evidence="18">
    <location>
        <begin position="11"/>
        <end position="91"/>
    </location>
</feature>
<keyword evidence="9" id="KW-0479">Metal-binding</keyword>
<dbReference type="SUPFAM" id="SSF50692">
    <property type="entry name" value="ADC-like"/>
    <property type="match status" value="1"/>
</dbReference>
<evidence type="ECO:0000256" key="14">
    <source>
        <dbReference type="ARBA" id="ARBA00023014"/>
    </source>
</evidence>
<dbReference type="Pfam" id="PF01568">
    <property type="entry name" value="Molydop_binding"/>
    <property type="match status" value="1"/>
</dbReference>
<dbReference type="InterPro" id="IPR041924">
    <property type="entry name" value="Formate_Dh-H_N"/>
</dbReference>
<comment type="caution">
    <text evidence="22">The sequence shown here is derived from an EMBL/GenBank/DDBJ whole genome shotgun (WGS) entry which is preliminary data.</text>
</comment>
<dbReference type="PIRSF" id="PIRSF036643">
    <property type="entry name" value="FDH_alpha"/>
    <property type="match status" value="1"/>
</dbReference>
<evidence type="ECO:0000256" key="4">
    <source>
        <dbReference type="ARBA" id="ARBA00005404"/>
    </source>
</evidence>
<keyword evidence="7" id="KW-0500">Molybdenum</keyword>
<dbReference type="PROSITE" id="PS00551">
    <property type="entry name" value="MOLYBDOPTERIN_PROK_1"/>
    <property type="match status" value="1"/>
</dbReference>
<evidence type="ECO:0000256" key="7">
    <source>
        <dbReference type="ARBA" id="ARBA00022505"/>
    </source>
</evidence>
<dbReference type="CDD" id="cd02790">
    <property type="entry name" value="MopB_CT_Formate-Dh_H"/>
    <property type="match status" value="1"/>
</dbReference>
<feature type="domain" description="4Fe-4S Mo/W bis-MGD-type" evidence="20">
    <location>
        <begin position="232"/>
        <end position="287"/>
    </location>
</feature>
<dbReference type="PROSITE" id="PS51085">
    <property type="entry name" value="2FE2S_FER_2"/>
    <property type="match status" value="1"/>
</dbReference>